<evidence type="ECO:0000313" key="2">
    <source>
        <dbReference type="Proteomes" id="UP000006683"/>
    </source>
</evidence>
<sequence>MSDALRAEFVSDLSAVDPAEWDRLLGHHLFTRYHYLAALEQSHCVGEASGWLPHHLLVYRGTTLVAAMPLYIKLHSYGEYLFDWSWARAYEQRGLDYYPKLVSAIPFTAITGPRLGIDRTQAPADIHALVGHCLTQRAESLDASGVQLLFPDGNELKQWTLPDWYRRRDIRFQWHHRGEANFSEFLGRFKSRKRKMVNKERQRLADTGISFETLSGHDLTDAHWHAFIQCYQTTYLKRSGHPGYLSPTFFRLLAQHFAEHVVLMVARQQGTIIACALYLKEGDTLYGRYWGALQAVEGLHFELCYYRGIEYCLQQGLNRFDPGVQGEHKLARGFEPVFSYGTGMIRHPDFAPAIAHFCQEEWLAVGQAEEQARQALPFREGE</sequence>
<reference evidence="1 2" key="1">
    <citation type="journal article" date="2010" name="Stand. Genomic Sci.">
        <title>Complete genome sequence of Ferrimonas balearica type strain (PAT).</title>
        <authorList>
            <person name="Nolan M."/>
            <person name="Sikorski J."/>
            <person name="Davenport K."/>
            <person name="Lucas S."/>
            <person name="Glavina Del Rio T."/>
            <person name="Tice H."/>
            <person name="Cheng J."/>
            <person name="Goodwin L."/>
            <person name="Pitluck S."/>
            <person name="Liolios K."/>
            <person name="Ivanova N."/>
            <person name="Mavromatis K."/>
            <person name="Ovchinnikova G."/>
            <person name="Pati A."/>
            <person name="Chen A."/>
            <person name="Palaniappan K."/>
            <person name="Land M."/>
            <person name="Hauser L."/>
            <person name="Chang Y."/>
            <person name="Jeffries C."/>
            <person name="Tapia R."/>
            <person name="Brettin T."/>
            <person name="Detter J."/>
            <person name="Han C."/>
            <person name="Yasawong M."/>
            <person name="Rohde M."/>
            <person name="Tindall B."/>
            <person name="Goker M."/>
            <person name="Woyke T."/>
            <person name="Bristow J."/>
            <person name="Eisen J."/>
            <person name="Markowitz V."/>
            <person name="Hugenholtz P."/>
            <person name="Kyrpides N."/>
            <person name="Klenk H."/>
            <person name="Lapidus A."/>
        </authorList>
    </citation>
    <scope>NUCLEOTIDE SEQUENCE [LARGE SCALE GENOMIC DNA]</scope>
    <source>
        <strain evidence="2">DSM 9799 / CCM 4581 / KCTC 23876 / PAT</strain>
    </source>
</reference>
<proteinExistence type="predicted"/>
<organism evidence="1 2">
    <name type="scientific">Ferrimonas balearica (strain DSM 9799 / CCM 4581 / KCTC 23876 / PAT)</name>
    <dbReference type="NCBI Taxonomy" id="550540"/>
    <lineage>
        <taxon>Bacteria</taxon>
        <taxon>Pseudomonadati</taxon>
        <taxon>Pseudomonadota</taxon>
        <taxon>Gammaproteobacteria</taxon>
        <taxon>Alteromonadales</taxon>
        <taxon>Ferrimonadaceae</taxon>
        <taxon>Ferrimonas</taxon>
    </lineage>
</organism>
<dbReference type="HOGENOM" id="CLU_036032_1_0_6"/>
<dbReference type="PANTHER" id="PTHR47017:SF1">
    <property type="entry name" value="ACYL-COA"/>
    <property type="match status" value="1"/>
</dbReference>
<dbReference type="PANTHER" id="PTHR47017">
    <property type="entry name" value="ACYL-COA"/>
    <property type="match status" value="1"/>
</dbReference>
<accession>E1SNJ6</accession>
<keyword evidence="2" id="KW-1185">Reference proteome</keyword>
<dbReference type="OrthoDB" id="9776898at2"/>
<dbReference type="GeneID" id="67182676"/>
<gene>
    <name evidence="1" type="ordered locus">Fbal_2467</name>
</gene>
<name>E1SNJ6_FERBD</name>
<dbReference type="Gene3D" id="3.40.630.30">
    <property type="match status" value="1"/>
</dbReference>
<dbReference type="AlphaFoldDB" id="E1SNJ6"/>
<evidence type="ECO:0000313" key="1">
    <source>
        <dbReference type="EMBL" id="ADN76669.1"/>
    </source>
</evidence>
<dbReference type="EMBL" id="CP002209">
    <property type="protein sequence ID" value="ADN76669.1"/>
    <property type="molecule type" value="Genomic_DNA"/>
</dbReference>
<dbReference type="Pfam" id="PF04339">
    <property type="entry name" value="FemAB_like"/>
    <property type="match status" value="1"/>
</dbReference>
<evidence type="ECO:0008006" key="3">
    <source>
        <dbReference type="Google" id="ProtNLM"/>
    </source>
</evidence>
<dbReference type="STRING" id="550540.Fbal_2467"/>
<dbReference type="Proteomes" id="UP000006683">
    <property type="component" value="Chromosome"/>
</dbReference>
<protein>
    <recommendedName>
        <fullName evidence="3">BioF2-like acetyltransferase domain-containing protein</fullName>
    </recommendedName>
</protein>
<dbReference type="InterPro" id="IPR007434">
    <property type="entry name" value="FemAB-like"/>
</dbReference>
<dbReference type="InterPro" id="IPR016181">
    <property type="entry name" value="Acyl_CoA_acyltransferase"/>
</dbReference>
<dbReference type="RefSeq" id="WP_013345975.1">
    <property type="nucleotide sequence ID" value="NC_014541.1"/>
</dbReference>
<dbReference type="KEGG" id="fbl:Fbal_2467"/>
<dbReference type="eggNOG" id="COG3146">
    <property type="taxonomic scope" value="Bacteria"/>
</dbReference>
<dbReference type="SUPFAM" id="SSF55729">
    <property type="entry name" value="Acyl-CoA N-acyltransferases (Nat)"/>
    <property type="match status" value="1"/>
</dbReference>